<dbReference type="Proteomes" id="UP000006228">
    <property type="component" value="Unassembled WGS sequence"/>
</dbReference>
<organism evidence="5 6">
    <name type="scientific">Vibrio sinaloensis DSM 21326</name>
    <dbReference type="NCBI Taxonomy" id="945550"/>
    <lineage>
        <taxon>Bacteria</taxon>
        <taxon>Pseudomonadati</taxon>
        <taxon>Pseudomonadota</taxon>
        <taxon>Gammaproteobacteria</taxon>
        <taxon>Vibrionales</taxon>
        <taxon>Vibrionaceae</taxon>
        <taxon>Vibrio</taxon>
        <taxon>Vibrio oreintalis group</taxon>
    </lineage>
</organism>
<accession>E8M717</accession>
<dbReference type="SMART" id="SM00091">
    <property type="entry name" value="PAS"/>
    <property type="match status" value="2"/>
</dbReference>
<proteinExistence type="predicted"/>
<comment type="cofactor">
    <cofactor evidence="1">
        <name>Mg(2+)</name>
        <dbReference type="ChEBI" id="CHEBI:18420"/>
    </cofactor>
</comment>
<dbReference type="Gene3D" id="3.30.450.20">
    <property type="entry name" value="PAS domain"/>
    <property type="match status" value="1"/>
</dbReference>
<dbReference type="InterPro" id="IPR000160">
    <property type="entry name" value="GGDEF_dom"/>
</dbReference>
<evidence type="ECO:0000256" key="1">
    <source>
        <dbReference type="ARBA" id="ARBA00001946"/>
    </source>
</evidence>
<dbReference type="SUPFAM" id="SSF55785">
    <property type="entry name" value="PYP-like sensor domain (PAS domain)"/>
    <property type="match status" value="1"/>
</dbReference>
<dbReference type="GeneID" id="95569383"/>
<dbReference type="Gene3D" id="3.30.70.270">
    <property type="match status" value="1"/>
</dbReference>
<dbReference type="CDD" id="cd01949">
    <property type="entry name" value="GGDEF"/>
    <property type="match status" value="1"/>
</dbReference>
<dbReference type="GO" id="GO:0052621">
    <property type="term" value="F:diguanylate cyclase activity"/>
    <property type="evidence" value="ECO:0007669"/>
    <property type="project" value="UniProtKB-EC"/>
</dbReference>
<dbReference type="EMBL" id="AEVT01000061">
    <property type="protein sequence ID" value="EGA70216.1"/>
    <property type="molecule type" value="Genomic_DNA"/>
</dbReference>
<dbReference type="InterPro" id="IPR029787">
    <property type="entry name" value="Nucleotide_cyclase"/>
</dbReference>
<dbReference type="EC" id="2.7.7.65" evidence="2"/>
<dbReference type="SUPFAM" id="SSF55073">
    <property type="entry name" value="Nucleotide cyclase"/>
    <property type="match status" value="1"/>
</dbReference>
<dbReference type="OrthoDB" id="5800589at2"/>
<dbReference type="FunFam" id="3.30.70.270:FF:000001">
    <property type="entry name" value="Diguanylate cyclase domain protein"/>
    <property type="match status" value="1"/>
</dbReference>
<dbReference type="InterPro" id="IPR043128">
    <property type="entry name" value="Rev_trsase/Diguanyl_cyclase"/>
</dbReference>
<dbReference type="PROSITE" id="PS50887">
    <property type="entry name" value="GGDEF"/>
    <property type="match status" value="1"/>
</dbReference>
<dbReference type="eggNOG" id="COG2199">
    <property type="taxonomic scope" value="Bacteria"/>
</dbReference>
<evidence type="ECO:0000256" key="2">
    <source>
        <dbReference type="ARBA" id="ARBA00012528"/>
    </source>
</evidence>
<evidence type="ECO:0000313" key="6">
    <source>
        <dbReference type="Proteomes" id="UP000006228"/>
    </source>
</evidence>
<evidence type="ECO:0000259" key="4">
    <source>
        <dbReference type="PROSITE" id="PS50887"/>
    </source>
</evidence>
<dbReference type="NCBIfam" id="TIGR00229">
    <property type="entry name" value="sensory_box"/>
    <property type="match status" value="1"/>
</dbReference>
<dbReference type="Pfam" id="PF00990">
    <property type="entry name" value="GGDEF"/>
    <property type="match status" value="1"/>
</dbReference>
<dbReference type="InterPro" id="IPR000014">
    <property type="entry name" value="PAS"/>
</dbReference>
<evidence type="ECO:0000313" key="5">
    <source>
        <dbReference type="EMBL" id="EGA70216.1"/>
    </source>
</evidence>
<feature type="domain" description="GGDEF" evidence="4">
    <location>
        <begin position="278"/>
        <end position="411"/>
    </location>
</feature>
<protein>
    <recommendedName>
        <fullName evidence="2">diguanylate cyclase</fullName>
        <ecNumber evidence="2">2.7.7.65</ecNumber>
    </recommendedName>
</protein>
<dbReference type="InterPro" id="IPR050469">
    <property type="entry name" value="Diguanylate_Cyclase"/>
</dbReference>
<dbReference type="NCBIfam" id="TIGR00254">
    <property type="entry name" value="GGDEF"/>
    <property type="match status" value="1"/>
</dbReference>
<sequence>MDPLAFATDSTYGVVIHRNFRPLYVDEKYAHIYGFQSAEQIMQLDSLFEIIDSDFHIAAQQAYDDVMSGVAVPGVRSYVNQDIQGRHFTVLTVEHIVDFQGEPAMQITVIDMSSLDKANALVRENERKYRELIANSYQGIIVHRDFKPLMVNQAFVDMTRAPSIESLLACPDILPLIPESRRLQVKEKYKKLISGDIKGFSSEVENQCFDGSNRIFQLYENGIDWDGEPAVQCVMVDITDKYRLQQKLAFRAKHDDLTGVLKRNALYDYYERLVKPLESCACVMLDIDNFKQVNDKHGHLVGDQVIVHVASLCQSAMEGIGAVARWGGEEFLILLPNISKERANLIASSLVQQLEQYRFQTEVNEMSVTMSAGLIYFTHCDLELDKQVSLADINLYKAKAEGKNRLVSSSFTAHYSDSSSKTTL</sequence>
<dbReference type="RefSeq" id="WP_008076998.1">
    <property type="nucleotide sequence ID" value="NZ_AEVT01000061.1"/>
</dbReference>
<reference evidence="5 6" key="1">
    <citation type="journal article" date="2012" name="Int. J. Syst. Evol. Microbiol.">
        <title>Vibrio caribbeanicus sp. nov., isolated from the marine sponge Scleritoderma cyanea.</title>
        <authorList>
            <person name="Hoffmann M."/>
            <person name="Monday S.R."/>
            <person name="Allard M.W."/>
            <person name="Strain E.A."/>
            <person name="Whittaker P."/>
            <person name="Naum M."/>
            <person name="McCarthy P.J."/>
            <person name="Lopez J.V."/>
            <person name="Fischer M."/>
            <person name="Brown E.W."/>
        </authorList>
    </citation>
    <scope>NUCLEOTIDE SEQUENCE [LARGE SCALE GENOMIC DNA]</scope>
    <source>
        <strain evidence="6">DSMZ 21326</strain>
    </source>
</reference>
<evidence type="ECO:0000256" key="3">
    <source>
        <dbReference type="ARBA" id="ARBA00034247"/>
    </source>
</evidence>
<dbReference type="Pfam" id="PF13188">
    <property type="entry name" value="PAS_8"/>
    <property type="match status" value="1"/>
</dbReference>
<dbReference type="InterPro" id="IPR035965">
    <property type="entry name" value="PAS-like_dom_sf"/>
</dbReference>
<dbReference type="PANTHER" id="PTHR45138">
    <property type="entry name" value="REGULATORY COMPONENTS OF SENSORY TRANSDUCTION SYSTEM"/>
    <property type="match status" value="1"/>
</dbReference>
<name>E8M717_PHOS4</name>
<comment type="caution">
    <text evidence="5">The sequence shown here is derived from an EMBL/GenBank/DDBJ whole genome shotgun (WGS) entry which is preliminary data.</text>
</comment>
<dbReference type="AlphaFoldDB" id="E8M717"/>
<gene>
    <name evidence="5" type="ORF">VISI1226_04340</name>
</gene>
<dbReference type="SMART" id="SM00267">
    <property type="entry name" value="GGDEF"/>
    <property type="match status" value="1"/>
</dbReference>
<dbReference type="PANTHER" id="PTHR45138:SF9">
    <property type="entry name" value="DIGUANYLATE CYCLASE DGCM-RELATED"/>
    <property type="match status" value="1"/>
</dbReference>
<comment type="catalytic activity">
    <reaction evidence="3">
        <text>2 GTP = 3',3'-c-di-GMP + 2 diphosphate</text>
        <dbReference type="Rhea" id="RHEA:24898"/>
        <dbReference type="ChEBI" id="CHEBI:33019"/>
        <dbReference type="ChEBI" id="CHEBI:37565"/>
        <dbReference type="ChEBI" id="CHEBI:58805"/>
        <dbReference type="EC" id="2.7.7.65"/>
    </reaction>
</comment>